<evidence type="ECO:0000313" key="7">
    <source>
        <dbReference type="EMBL" id="CAB4958786.1"/>
    </source>
</evidence>
<dbReference type="PANTHER" id="PTHR43689">
    <property type="entry name" value="HYDROLASE"/>
    <property type="match status" value="1"/>
</dbReference>
<dbReference type="EMBL" id="CAFBNJ010000074">
    <property type="protein sequence ID" value="CAB4958786.1"/>
    <property type="molecule type" value="Genomic_DNA"/>
</dbReference>
<evidence type="ECO:0000313" key="8">
    <source>
        <dbReference type="EMBL" id="CAB4988866.1"/>
    </source>
</evidence>
<dbReference type="EMBL" id="CAEZVC010000014">
    <property type="protein sequence ID" value="CAB4616296.1"/>
    <property type="molecule type" value="Genomic_DNA"/>
</dbReference>
<evidence type="ECO:0000313" key="3">
    <source>
        <dbReference type="EMBL" id="CAB4585321.1"/>
    </source>
</evidence>
<dbReference type="Pfam" id="PF00561">
    <property type="entry name" value="Abhydrolase_1"/>
    <property type="match status" value="1"/>
</dbReference>
<dbReference type="Gene3D" id="3.40.50.1820">
    <property type="entry name" value="alpha/beta hydrolase"/>
    <property type="match status" value="1"/>
</dbReference>
<dbReference type="SUPFAM" id="SSF53474">
    <property type="entry name" value="alpha/beta-Hydrolases"/>
    <property type="match status" value="1"/>
</dbReference>
<evidence type="ECO:0000313" key="9">
    <source>
        <dbReference type="EMBL" id="CAB5077743.1"/>
    </source>
</evidence>
<dbReference type="InterPro" id="IPR029058">
    <property type="entry name" value="AB_hydrolase_fold"/>
</dbReference>
<dbReference type="EMBL" id="CAEZXY010000067">
    <property type="protein sequence ID" value="CAB4714877.1"/>
    <property type="molecule type" value="Genomic_DNA"/>
</dbReference>
<dbReference type="EMBL" id="CAEZTY010000029">
    <property type="protein sequence ID" value="CAB4585321.1"/>
    <property type="molecule type" value="Genomic_DNA"/>
</dbReference>
<reference evidence="6" key="1">
    <citation type="submission" date="2020-05" db="EMBL/GenBank/DDBJ databases">
        <authorList>
            <person name="Chiriac C."/>
            <person name="Salcher M."/>
            <person name="Ghai R."/>
            <person name="Kavagutti S V."/>
        </authorList>
    </citation>
    <scope>NUCLEOTIDE SEQUENCE</scope>
</reference>
<evidence type="ECO:0000259" key="1">
    <source>
        <dbReference type="Pfam" id="PF00561"/>
    </source>
</evidence>
<dbReference type="PANTHER" id="PTHR43689:SF8">
    <property type="entry name" value="ALPHA_BETA-HYDROLASES SUPERFAMILY PROTEIN"/>
    <property type="match status" value="1"/>
</dbReference>
<organism evidence="6">
    <name type="scientific">freshwater metagenome</name>
    <dbReference type="NCBI Taxonomy" id="449393"/>
    <lineage>
        <taxon>unclassified sequences</taxon>
        <taxon>metagenomes</taxon>
        <taxon>ecological metagenomes</taxon>
    </lineage>
</organism>
<dbReference type="EMBL" id="CAFBRD010000063">
    <property type="protein sequence ID" value="CAB5077743.1"/>
    <property type="molecule type" value="Genomic_DNA"/>
</dbReference>
<evidence type="ECO:0000313" key="2">
    <source>
        <dbReference type="EMBL" id="CAB4338058.1"/>
    </source>
</evidence>
<dbReference type="AlphaFoldDB" id="A0A6J6WHZ7"/>
<gene>
    <name evidence="3" type="ORF">UFOPK1762_00946</name>
    <name evidence="4" type="ORF">UFOPK1906_00397</name>
    <name evidence="5" type="ORF">UFOPK2624_01325</name>
    <name evidence="6" type="ORF">UFOPK2969_00228</name>
    <name evidence="2" type="ORF">UFOPK3331_00739</name>
    <name evidence="7" type="ORF">UFOPK3785_01334</name>
    <name evidence="8" type="ORF">UFOPK3927_01181</name>
    <name evidence="9" type="ORF">UFOPK4371_01142</name>
</gene>
<dbReference type="EMBL" id="CAFBOK010000136">
    <property type="protein sequence ID" value="CAB4988866.1"/>
    <property type="molecule type" value="Genomic_DNA"/>
</dbReference>
<proteinExistence type="predicted"/>
<evidence type="ECO:0000313" key="4">
    <source>
        <dbReference type="EMBL" id="CAB4616296.1"/>
    </source>
</evidence>
<dbReference type="InterPro" id="IPR000073">
    <property type="entry name" value="AB_hydrolase_1"/>
</dbReference>
<dbReference type="EMBL" id="CAFAAD010000010">
    <property type="protein sequence ID" value="CAB4783126.1"/>
    <property type="molecule type" value="Genomic_DNA"/>
</dbReference>
<evidence type="ECO:0000313" key="6">
    <source>
        <dbReference type="EMBL" id="CAB4783126.1"/>
    </source>
</evidence>
<evidence type="ECO:0000313" key="5">
    <source>
        <dbReference type="EMBL" id="CAB4714877.1"/>
    </source>
</evidence>
<protein>
    <submittedName>
        <fullName evidence="6">Unannotated protein</fullName>
    </submittedName>
</protein>
<sequence length="226" mass="23709">MSPPVVLVPGFATSASRTWGDNGWIDLLADIGRTAIALDVLGSGSCEKPHDPAAYATFEQHLLDRFPSDPVDAIGFSLGARTLLTLAALHPDRFNSLIVAGVGRNLFERDATGESIASAIDGTGDSDDPTVRYFIQLAGAPDQDPLALAAFMRRPSAVAITPELLGAITCPVLVVLGDKDFAGPADPLMAALPHSRLVTLRNVDHFATPKDFGFIDAALGFLSGSD</sequence>
<dbReference type="EMBL" id="CAESAL010000018">
    <property type="protein sequence ID" value="CAB4338058.1"/>
    <property type="molecule type" value="Genomic_DNA"/>
</dbReference>
<accession>A0A6J6WHZ7</accession>
<name>A0A6J6WHZ7_9ZZZZ</name>
<feature type="domain" description="AB hydrolase-1" evidence="1">
    <location>
        <begin position="3"/>
        <end position="101"/>
    </location>
</feature>